<organism evidence="9 10">
    <name type="scientific">Trichuris suis</name>
    <name type="common">pig whipworm</name>
    <dbReference type="NCBI Taxonomy" id="68888"/>
    <lineage>
        <taxon>Eukaryota</taxon>
        <taxon>Metazoa</taxon>
        <taxon>Ecdysozoa</taxon>
        <taxon>Nematoda</taxon>
        <taxon>Enoplea</taxon>
        <taxon>Dorylaimia</taxon>
        <taxon>Trichinellida</taxon>
        <taxon>Trichuridae</taxon>
        <taxon>Trichuris</taxon>
    </lineage>
</organism>
<keyword evidence="3" id="KW-0106">Calcium</keyword>
<dbReference type="PANTHER" id="PTHR11995:SF14">
    <property type="entry name" value="NADH DEHYDROGENASE [UBIQUINONE] IRON-SULFUR PROTEIN 7, MITOCHONDRIAL"/>
    <property type="match status" value="1"/>
</dbReference>
<feature type="compositionally biased region" description="Acidic residues" evidence="7">
    <location>
        <begin position="11"/>
        <end position="25"/>
    </location>
</feature>
<reference evidence="9 10" key="1">
    <citation type="journal article" date="2014" name="Nat. Genet.">
        <title>Genome and transcriptome of the porcine whipworm Trichuris suis.</title>
        <authorList>
            <person name="Jex A.R."/>
            <person name="Nejsum P."/>
            <person name="Schwarz E.M."/>
            <person name="Hu L."/>
            <person name="Young N.D."/>
            <person name="Hall R.S."/>
            <person name="Korhonen P.K."/>
            <person name="Liao S."/>
            <person name="Thamsborg S."/>
            <person name="Xia J."/>
            <person name="Xu P."/>
            <person name="Wang S."/>
            <person name="Scheerlinck J.P."/>
            <person name="Hofmann A."/>
            <person name="Sternberg P.W."/>
            <person name="Wang J."/>
            <person name="Gasser R.B."/>
        </authorList>
    </citation>
    <scope>NUCLEOTIDE SEQUENCE [LARGE SCALE GENOMIC DNA]</scope>
    <source>
        <strain evidence="9">DCEP-RM93M</strain>
    </source>
</reference>
<evidence type="ECO:0000256" key="2">
    <source>
        <dbReference type="ARBA" id="ARBA00022448"/>
    </source>
</evidence>
<dbReference type="FunFam" id="3.40.50.12280:FF:000002">
    <property type="entry name" value="NADH-quinone oxidoreductase subunit B"/>
    <property type="match status" value="1"/>
</dbReference>
<evidence type="ECO:0000256" key="1">
    <source>
        <dbReference type="ARBA" id="ARBA00009173"/>
    </source>
</evidence>
<comment type="similarity">
    <text evidence="1 6">Belongs to the complex I 20 kDa subunit family.</text>
</comment>
<dbReference type="GO" id="GO:0048038">
    <property type="term" value="F:quinone binding"/>
    <property type="evidence" value="ECO:0007669"/>
    <property type="project" value="InterPro"/>
</dbReference>
<dbReference type="GO" id="GO:0032981">
    <property type="term" value="P:mitochondrial respiratory chain complex I assembly"/>
    <property type="evidence" value="ECO:0007669"/>
    <property type="project" value="TreeGrafter"/>
</dbReference>
<keyword evidence="6" id="KW-0411">Iron-sulfur</keyword>
<evidence type="ECO:0000313" key="9">
    <source>
        <dbReference type="EMBL" id="KFD54324.1"/>
    </source>
</evidence>
<name>A0A085MAS8_9BILA</name>
<sequence>MSTENDKEGDSSSDEEEVKEIDGCEPEAGTLDNDRDISETDATAANQWTSDDVANCGFIFNILDRDGDGKLNAVDIAEAMTAINQPVTMDEATEAINFYDTNGDGSIDRQEFMNIVKDHPFCFTESEELLAAFKMLDRNRDGFIDEDDLKNSLRHLSMWVSDEEARAMINMGDLDKDGKLDFQVPEYTWQITVRSKRLCPLSVGRTLAFLALRSNAKFQFSPNDAHRQSACRLSSKEPLTGLKPGDKLPFDPYEAVPPEMDRAPKDISWTGSPFTKTSNMAEYALARADDIINWTRRGSLWPLSFGLACCAIEMMHFAAPRYDMDRFGVVFRASPRQADCMIVAGTVTNKMAPALRRIYDHMPHPKWVISMGSCANAGGYYAYSYSVVRGVDRIVPVDIYIPGEPAPTHQIFQRTSPIQCFRMPSNG</sequence>
<dbReference type="Pfam" id="PF13499">
    <property type="entry name" value="EF-hand_7"/>
    <property type="match status" value="2"/>
</dbReference>
<keyword evidence="4" id="KW-1278">Translocase</keyword>
<keyword evidence="6" id="KW-0408">Iron</keyword>
<evidence type="ECO:0000256" key="7">
    <source>
        <dbReference type="SAM" id="MobiDB-lite"/>
    </source>
</evidence>
<dbReference type="NCBIfam" id="NF005012">
    <property type="entry name" value="PRK06411.1"/>
    <property type="match status" value="1"/>
</dbReference>
<evidence type="ECO:0000256" key="6">
    <source>
        <dbReference type="RuleBase" id="RU004464"/>
    </source>
</evidence>
<feature type="domain" description="EF-hand" evidence="8">
    <location>
        <begin position="51"/>
        <end position="86"/>
    </location>
</feature>
<dbReference type="PANTHER" id="PTHR11995">
    <property type="entry name" value="NADH DEHYDROGENASE"/>
    <property type="match status" value="1"/>
</dbReference>
<dbReference type="SUPFAM" id="SSF47473">
    <property type="entry name" value="EF-hand"/>
    <property type="match status" value="1"/>
</dbReference>
<dbReference type="Proteomes" id="UP000030764">
    <property type="component" value="Unassembled WGS sequence"/>
</dbReference>
<evidence type="ECO:0000256" key="4">
    <source>
        <dbReference type="ARBA" id="ARBA00022967"/>
    </source>
</evidence>
<dbReference type="GO" id="GO:0008137">
    <property type="term" value="F:NADH dehydrogenase (ubiquinone) activity"/>
    <property type="evidence" value="ECO:0007669"/>
    <property type="project" value="InterPro"/>
</dbReference>
<keyword evidence="2" id="KW-0813">Transport</keyword>
<dbReference type="NCBIfam" id="TIGR01957">
    <property type="entry name" value="nuoB_fam"/>
    <property type="match status" value="1"/>
</dbReference>
<dbReference type="GO" id="GO:0005739">
    <property type="term" value="C:mitochondrion"/>
    <property type="evidence" value="ECO:0007669"/>
    <property type="project" value="GOC"/>
</dbReference>
<evidence type="ECO:0000313" key="10">
    <source>
        <dbReference type="Proteomes" id="UP000030764"/>
    </source>
</evidence>
<dbReference type="GO" id="GO:0051539">
    <property type="term" value="F:4 iron, 4 sulfur cluster binding"/>
    <property type="evidence" value="ECO:0007669"/>
    <property type="project" value="UniProtKB-KW"/>
</dbReference>
<keyword evidence="6" id="KW-0004">4Fe-4S</keyword>
<feature type="domain" description="EF-hand" evidence="8">
    <location>
        <begin position="124"/>
        <end position="159"/>
    </location>
</feature>
<dbReference type="InterPro" id="IPR002048">
    <property type="entry name" value="EF_hand_dom"/>
</dbReference>
<feature type="domain" description="EF-hand" evidence="8">
    <location>
        <begin position="87"/>
        <end position="122"/>
    </location>
</feature>
<dbReference type="AlphaFoldDB" id="A0A085MAS8"/>
<dbReference type="CDD" id="cd00051">
    <property type="entry name" value="EFh"/>
    <property type="match status" value="2"/>
</dbReference>
<dbReference type="InterPro" id="IPR006138">
    <property type="entry name" value="NADH_UQ_OxRdtase_20Kd_su"/>
</dbReference>
<dbReference type="InterPro" id="IPR018247">
    <property type="entry name" value="EF_Hand_1_Ca_BS"/>
</dbReference>
<dbReference type="GO" id="GO:0015990">
    <property type="term" value="P:electron transport coupled proton transport"/>
    <property type="evidence" value="ECO:0007669"/>
    <property type="project" value="TreeGrafter"/>
</dbReference>
<dbReference type="EMBL" id="KL363209">
    <property type="protein sequence ID" value="KFD54324.1"/>
    <property type="molecule type" value="Genomic_DNA"/>
</dbReference>
<keyword evidence="5 6" id="KW-0520">NAD</keyword>
<feature type="region of interest" description="Disordered" evidence="7">
    <location>
        <begin position="1"/>
        <end position="36"/>
    </location>
</feature>
<evidence type="ECO:0000259" key="8">
    <source>
        <dbReference type="PROSITE" id="PS50222"/>
    </source>
</evidence>
<dbReference type="InterPro" id="IPR011992">
    <property type="entry name" value="EF-hand-dom_pair"/>
</dbReference>
<dbReference type="GO" id="GO:0005509">
    <property type="term" value="F:calcium ion binding"/>
    <property type="evidence" value="ECO:0007669"/>
    <property type="project" value="InterPro"/>
</dbReference>
<dbReference type="PROSITE" id="PS50222">
    <property type="entry name" value="EF_HAND_2"/>
    <property type="match status" value="3"/>
</dbReference>
<gene>
    <name evidence="9" type="ORF">M513_04866</name>
</gene>
<dbReference type="FunFam" id="1.10.238.10:FF:000001">
    <property type="entry name" value="Calmodulin 1"/>
    <property type="match status" value="1"/>
</dbReference>
<dbReference type="SUPFAM" id="SSF56770">
    <property type="entry name" value="HydA/Nqo6-like"/>
    <property type="match status" value="1"/>
</dbReference>
<feature type="compositionally biased region" description="Basic and acidic residues" evidence="7">
    <location>
        <begin position="1"/>
        <end position="10"/>
    </location>
</feature>
<dbReference type="PROSITE" id="PS00018">
    <property type="entry name" value="EF_HAND_1"/>
    <property type="match status" value="3"/>
</dbReference>
<keyword evidence="6" id="KW-0479">Metal-binding</keyword>
<dbReference type="Gene3D" id="3.40.50.12280">
    <property type="match status" value="1"/>
</dbReference>
<dbReference type="Pfam" id="PF01058">
    <property type="entry name" value="Oxidored_q6"/>
    <property type="match status" value="1"/>
</dbReference>
<dbReference type="GO" id="GO:0045271">
    <property type="term" value="C:respiratory chain complex I"/>
    <property type="evidence" value="ECO:0007669"/>
    <property type="project" value="TreeGrafter"/>
</dbReference>
<evidence type="ECO:0000256" key="3">
    <source>
        <dbReference type="ARBA" id="ARBA00022837"/>
    </source>
</evidence>
<evidence type="ECO:0000256" key="5">
    <source>
        <dbReference type="ARBA" id="ARBA00023027"/>
    </source>
</evidence>
<dbReference type="SMART" id="SM00054">
    <property type="entry name" value="EFh"/>
    <property type="match status" value="4"/>
</dbReference>
<dbReference type="InterPro" id="IPR006137">
    <property type="entry name" value="NADH_UbQ_OxRdtase-like_20kDa"/>
</dbReference>
<accession>A0A085MAS8</accession>
<keyword evidence="10" id="KW-1185">Reference proteome</keyword>
<dbReference type="GO" id="GO:0009060">
    <property type="term" value="P:aerobic respiration"/>
    <property type="evidence" value="ECO:0007669"/>
    <property type="project" value="TreeGrafter"/>
</dbReference>
<protein>
    <recommendedName>
        <fullName evidence="8">EF-hand domain-containing protein</fullName>
    </recommendedName>
</protein>
<proteinExistence type="inferred from homology"/>
<dbReference type="Gene3D" id="1.10.238.10">
    <property type="entry name" value="EF-hand"/>
    <property type="match status" value="2"/>
</dbReference>